<dbReference type="CDD" id="cd00502">
    <property type="entry name" value="DHQase_I"/>
    <property type="match status" value="1"/>
</dbReference>
<feature type="active site" description="Schiff-base intermediate with substrate" evidence="5">
    <location>
        <position position="170"/>
    </location>
</feature>
<feature type="binding site" evidence="5">
    <location>
        <position position="236"/>
    </location>
    <ligand>
        <name>3-dehydroquinate</name>
        <dbReference type="ChEBI" id="CHEBI:32364"/>
    </ligand>
</feature>
<feature type="binding site" evidence="5">
    <location>
        <begin position="46"/>
        <end position="48"/>
    </location>
    <ligand>
        <name>3-dehydroquinate</name>
        <dbReference type="ChEBI" id="CHEBI:32364"/>
    </ligand>
</feature>
<comment type="caution">
    <text evidence="5">Lacks conserved residue(s) required for the propagation of feature annotation.</text>
</comment>
<dbReference type="PROSITE" id="PS01028">
    <property type="entry name" value="DEHYDROQUINASE_I"/>
    <property type="match status" value="1"/>
</dbReference>
<dbReference type="PANTHER" id="PTHR43699">
    <property type="entry name" value="3-DEHYDROQUINATE DEHYDRATASE"/>
    <property type="match status" value="1"/>
</dbReference>
<evidence type="ECO:0000256" key="1">
    <source>
        <dbReference type="ARBA" id="ARBA00001864"/>
    </source>
</evidence>
<dbReference type="GO" id="GO:0009073">
    <property type="term" value="P:aromatic amino acid family biosynthetic process"/>
    <property type="evidence" value="ECO:0007669"/>
    <property type="project" value="UniProtKB-KW"/>
</dbReference>
<comment type="function">
    <text evidence="5">Involved in the third step of the chorismate pathway, which leads to the biosynthesis of aromatic amino acids. Catalyzes the cis-dehydration of 3-dehydroquinate (DHQ) and introduces the first double bond of the aromatic ring to yield 3-dehydroshikimate.</text>
</comment>
<keyword evidence="4 5" id="KW-0704">Schiff base</keyword>
<dbReference type="InterPro" id="IPR013785">
    <property type="entry name" value="Aldolase_TIM"/>
</dbReference>
<dbReference type="GO" id="GO:0003855">
    <property type="term" value="F:3-dehydroquinate dehydratase activity"/>
    <property type="evidence" value="ECO:0007669"/>
    <property type="project" value="UniProtKB-UniRule"/>
</dbReference>
<dbReference type="EMBL" id="RBZP01000027">
    <property type="protein sequence ID" value="RKQ28812.1"/>
    <property type="molecule type" value="Genomic_DNA"/>
</dbReference>
<dbReference type="NCBIfam" id="TIGR01093">
    <property type="entry name" value="aroD"/>
    <property type="match status" value="1"/>
</dbReference>
<keyword evidence="7" id="KW-1185">Reference proteome</keyword>
<keyword evidence="5" id="KW-0028">Amino-acid biosynthesis</keyword>
<evidence type="ECO:0000313" key="6">
    <source>
        <dbReference type="EMBL" id="RKQ28812.1"/>
    </source>
</evidence>
<dbReference type="HAMAP" id="MF_00214">
    <property type="entry name" value="AroD"/>
    <property type="match status" value="1"/>
</dbReference>
<dbReference type="PANTHER" id="PTHR43699:SF1">
    <property type="entry name" value="3-DEHYDROQUINATE DEHYDRATASE"/>
    <property type="match status" value="1"/>
</dbReference>
<comment type="caution">
    <text evidence="6">The sequence shown here is derived from an EMBL/GenBank/DDBJ whole genome shotgun (WGS) entry which is preliminary data.</text>
</comment>
<dbReference type="Gene3D" id="3.20.20.70">
    <property type="entry name" value="Aldolase class I"/>
    <property type="match status" value="1"/>
</dbReference>
<dbReference type="RefSeq" id="WP_121206054.1">
    <property type="nucleotide sequence ID" value="NZ_RBZP01000027.1"/>
</dbReference>
<dbReference type="UniPathway" id="UPA00053">
    <property type="reaction ID" value="UER00086"/>
</dbReference>
<name>A0A494ZSK5_9BACI</name>
<comment type="pathway">
    <text evidence="5">Metabolic intermediate biosynthesis; chorismate biosynthesis; chorismate from D-erythrose 4-phosphate and phosphoenolpyruvate: step 3/7.</text>
</comment>
<evidence type="ECO:0000256" key="3">
    <source>
        <dbReference type="ARBA" id="ARBA00023239"/>
    </source>
</evidence>
<evidence type="ECO:0000256" key="4">
    <source>
        <dbReference type="ARBA" id="ARBA00023270"/>
    </source>
</evidence>
<dbReference type="InterPro" id="IPR018508">
    <property type="entry name" value="3-dehydroquinate_DH_AS"/>
</dbReference>
<comment type="catalytic activity">
    <reaction evidence="1 5">
        <text>3-dehydroquinate = 3-dehydroshikimate + H2O</text>
        <dbReference type="Rhea" id="RHEA:21096"/>
        <dbReference type="ChEBI" id="CHEBI:15377"/>
        <dbReference type="ChEBI" id="CHEBI:16630"/>
        <dbReference type="ChEBI" id="CHEBI:32364"/>
        <dbReference type="EC" id="4.2.1.10"/>
    </reaction>
</comment>
<comment type="subunit">
    <text evidence="5">Homodimer.</text>
</comment>
<dbReference type="Proteomes" id="UP000269301">
    <property type="component" value="Unassembled WGS sequence"/>
</dbReference>
<evidence type="ECO:0000256" key="2">
    <source>
        <dbReference type="ARBA" id="ARBA00023141"/>
    </source>
</evidence>
<dbReference type="EC" id="4.2.1.10" evidence="5"/>
<accession>A0A494ZSK5</accession>
<organism evidence="6 7">
    <name type="scientific">Oceanobacillus halophilus</name>
    <dbReference type="NCBI Taxonomy" id="930130"/>
    <lineage>
        <taxon>Bacteria</taxon>
        <taxon>Bacillati</taxon>
        <taxon>Bacillota</taxon>
        <taxon>Bacilli</taxon>
        <taxon>Bacillales</taxon>
        <taxon>Bacillaceae</taxon>
        <taxon>Oceanobacillus</taxon>
    </lineage>
</organism>
<feature type="binding site" evidence="5">
    <location>
        <position position="213"/>
    </location>
    <ligand>
        <name>3-dehydroquinate</name>
        <dbReference type="ChEBI" id="CHEBI:32364"/>
    </ligand>
</feature>
<evidence type="ECO:0000313" key="7">
    <source>
        <dbReference type="Proteomes" id="UP000269301"/>
    </source>
</evidence>
<feature type="active site" description="Proton donor/acceptor" evidence="5">
    <location>
        <position position="143"/>
    </location>
</feature>
<dbReference type="SUPFAM" id="SSF51569">
    <property type="entry name" value="Aldolase"/>
    <property type="match status" value="1"/>
</dbReference>
<dbReference type="GO" id="GO:0008652">
    <property type="term" value="P:amino acid biosynthetic process"/>
    <property type="evidence" value="ECO:0007669"/>
    <property type="project" value="UniProtKB-KW"/>
</dbReference>
<reference evidence="6 7" key="1">
    <citation type="journal article" date="2016" name="Int. J. Syst. Evol. Microbiol.">
        <title>Oceanobacillus halophilus sp. nov., a novel moderately halophilic bacterium from a hypersaline lake.</title>
        <authorList>
            <person name="Amoozegar M.A."/>
            <person name="Bagheri M."/>
            <person name="Makhdoumi A."/>
            <person name="Nikou M.M."/>
            <person name="Fazeli S.A.S."/>
            <person name="Schumann P."/>
            <person name="Sproer C."/>
            <person name="Sanchez-Porro C."/>
            <person name="Ventosa A."/>
        </authorList>
    </citation>
    <scope>NUCLEOTIDE SEQUENCE [LARGE SCALE GENOMIC DNA]</scope>
    <source>
        <strain evidence="6 7">DSM 23996</strain>
    </source>
</reference>
<comment type="similarity">
    <text evidence="5">Belongs to the type-I 3-dehydroquinase family.</text>
</comment>
<feature type="binding site" evidence="5">
    <location>
        <position position="232"/>
    </location>
    <ligand>
        <name>3-dehydroquinate</name>
        <dbReference type="ChEBI" id="CHEBI:32364"/>
    </ligand>
</feature>
<dbReference type="GO" id="GO:0009423">
    <property type="term" value="P:chorismate biosynthetic process"/>
    <property type="evidence" value="ECO:0007669"/>
    <property type="project" value="UniProtKB-UniRule"/>
</dbReference>
<feature type="binding site" evidence="5">
    <location>
        <position position="82"/>
    </location>
    <ligand>
        <name>3-dehydroquinate</name>
        <dbReference type="ChEBI" id="CHEBI:32364"/>
    </ligand>
</feature>
<sequence length="254" mass="28198">MGKLTIRDVTVGEGTPKICVPMVGDTLDKLLEEADYLQNLEIDLVEWRVDFFQLVEDLEAVKHALVEVRKRLQNIPLIFTFRNAREGGEKEVTKELYFKLNKAVAETKQIDLLDIELFSGEKTVTDLIKVAHANGVKVILSNHDFEKTPPKEEVVSRLRKAQDLGADLPKIAVMPRDAKDVLILLEATLEMKNNYANRPIISMSMAGEGVISRVAGELFGSAVTFGAAKKASAPGQVGVKELQKVLDLIHRNLP</sequence>
<evidence type="ECO:0000256" key="5">
    <source>
        <dbReference type="HAMAP-Rule" id="MF_00214"/>
    </source>
</evidence>
<dbReference type="AlphaFoldDB" id="A0A494ZSK5"/>
<keyword evidence="2 5" id="KW-0057">Aromatic amino acid biosynthesis</keyword>
<dbReference type="Pfam" id="PF01487">
    <property type="entry name" value="DHquinase_I"/>
    <property type="match status" value="1"/>
</dbReference>
<dbReference type="InterPro" id="IPR050146">
    <property type="entry name" value="Type-I_3-dehydroquinase"/>
</dbReference>
<proteinExistence type="inferred from homology"/>
<dbReference type="GO" id="GO:0046279">
    <property type="term" value="P:3,4-dihydroxybenzoate biosynthetic process"/>
    <property type="evidence" value="ECO:0007669"/>
    <property type="project" value="UniProtKB-ARBA"/>
</dbReference>
<keyword evidence="3 5" id="KW-0456">Lyase</keyword>
<dbReference type="InterPro" id="IPR001381">
    <property type="entry name" value="DHquinase_I"/>
</dbReference>
<dbReference type="FunFam" id="3.20.20.70:FF:000047">
    <property type="entry name" value="3-dehydroquinate dehydratase"/>
    <property type="match status" value="1"/>
</dbReference>
<gene>
    <name evidence="5" type="primary">aroD</name>
    <name evidence="6" type="ORF">D8M06_18455</name>
</gene>
<protein>
    <recommendedName>
        <fullName evidence="5">3-dehydroquinate dehydratase</fullName>
        <shortName evidence="5">3-dehydroquinase</shortName>
        <ecNumber evidence="5">4.2.1.10</ecNumber>
    </recommendedName>
    <alternativeName>
        <fullName evidence="5">Type I DHQase</fullName>
    </alternativeName>
    <alternativeName>
        <fullName evidence="5">Type I dehydroquinase</fullName>
        <shortName evidence="5">DHQ1</shortName>
    </alternativeName>
</protein>
<dbReference type="OrthoDB" id="9813659at2"/>